<reference evidence="5 6" key="1">
    <citation type="journal article" date="2014" name="J. Biotechnol.">
        <title>Complete genome sequence of the actinobacterium Amycolatopsis japonica MG417-CF17(T) (=DSM 44213T) producing (S,S)-N,N'-ethylenediaminedisuccinic acid.</title>
        <authorList>
            <person name="Stegmann E."/>
            <person name="Albersmeier A."/>
            <person name="Spohn M."/>
            <person name="Gert H."/>
            <person name="Weber T."/>
            <person name="Wohlleben W."/>
            <person name="Kalinowski J."/>
            <person name="Ruckert C."/>
        </authorList>
    </citation>
    <scope>NUCLEOTIDE SEQUENCE [LARGE SCALE GENOMIC DNA]</scope>
    <source>
        <strain evidence="6">MG417-CF17 (DSM 44213)</strain>
    </source>
</reference>
<dbReference type="eggNOG" id="COG3903">
    <property type="taxonomic scope" value="Bacteria"/>
</dbReference>
<dbReference type="EMBL" id="CP008953">
    <property type="protein sequence ID" value="AIG79178.1"/>
    <property type="molecule type" value="Genomic_DNA"/>
</dbReference>
<dbReference type="AlphaFoldDB" id="A0A075V1X4"/>
<dbReference type="SUPFAM" id="SSF46894">
    <property type="entry name" value="C-terminal effector domain of the bipartite response regulators"/>
    <property type="match status" value="1"/>
</dbReference>
<dbReference type="InterPro" id="IPR016032">
    <property type="entry name" value="Sig_transdc_resp-reg_C-effctor"/>
</dbReference>
<dbReference type="SMART" id="SM00028">
    <property type="entry name" value="TPR"/>
    <property type="match status" value="6"/>
</dbReference>
<dbReference type="KEGG" id="aja:AJAP_31820"/>
<dbReference type="PANTHER" id="PTHR35807">
    <property type="entry name" value="TRANSCRIPTIONAL REGULATOR REDD-RELATED"/>
    <property type="match status" value="1"/>
</dbReference>
<dbReference type="RefSeq" id="WP_038518133.1">
    <property type="nucleotide sequence ID" value="NZ_CP008953.1"/>
</dbReference>
<keyword evidence="1" id="KW-0805">Transcription regulation</keyword>
<evidence type="ECO:0000256" key="2">
    <source>
        <dbReference type="ARBA" id="ARBA00023163"/>
    </source>
</evidence>
<dbReference type="Gene3D" id="1.25.40.10">
    <property type="entry name" value="Tetratricopeptide repeat domain"/>
    <property type="match status" value="3"/>
</dbReference>
<dbReference type="STRING" id="208439.AJAP_31820"/>
<dbReference type="SUPFAM" id="SSF48452">
    <property type="entry name" value="TPR-like"/>
    <property type="match status" value="3"/>
</dbReference>
<evidence type="ECO:0000256" key="3">
    <source>
        <dbReference type="PROSITE-ProRule" id="PRU00339"/>
    </source>
</evidence>
<keyword evidence="2" id="KW-0804">Transcription</keyword>
<gene>
    <name evidence="5" type="primary">afsR</name>
    <name evidence="5" type="ORF">AJAP_31820</name>
</gene>
<dbReference type="eggNOG" id="COG3629">
    <property type="taxonomic scope" value="Bacteria"/>
</dbReference>
<sequence>MEFQVLGPLRVRRDGRDEAPAGRLQGILLGVLLARANQPVPVDVLTGALWGDRRDPRHAQRLQLHVHRLRGLLAEPERLSFGEAGYRLRVLPGELDSERFASLFEEAREVADEDPQRTVDVLRGALGLWQGDPFRDVDVPLLADWAQRLAELRSVALETLYQAELACGLNAAIIGELTELVRRYPVRERLHGLLMTALYRAGQQAEALQAYRTARDTLVEELGVDPGPELRELHQRILAGESLGPDEKAPLASVPAQLPVDVRGFVGRDAELAELDGLLATGETAVVSAVAGTAGVGKTALAVRWAHRVRDRFPDGQLYVDLRGYGPDQPVSPEDALAGFLRALDLDGAAIPQDLAERAARFRTLVARRRMLIVLDNARTVEQVRPLLPGSPSCFVVATSRDALAGLVAREGAHRLDLDRLPGEDARVLLRELLTDRVDAEPEAAAALVERCARLPLALRIAAELIRSRPARGLGEFVDELSRQQDALDLLDVDGDPQTAVRAVFSWSYRKLDAVAARMFRLLGLHPGHDTDDHAAAALAGIGPRETRRALDVLRRAHLVDQSPDGRYRSHDLLRAYAAELAESTDSADERQAASSRLLDHYLFTASAAMDVIARDDYAPRPKAPAPHGEAPAFSTYDHAWRWLDAERANLLEVCGHGGPASVIHLSETVWRYLDTGGFYDDADSLHTRTVDAARELEDERAEAKARRALGVTMSRRGRDREAIDHLEWAMAAFQRTGDAGFEAATLSFLGCVYGKRGELEEAHRRFERALSLTDPDESWYLHCAVRINHSQNLLSLGLPEEAKQHLDVAFALCQENHDEHIECNAVNLLAKMYLHSGHDDDAFDHAQRGLALARAASFRTQEADCLRVLGAVHRRRGDGEQALRHHEEAAALARAIGDTELITEALNALGATHAAAGRHAEALHSYGDALAVATEAGHREQLAHAHAGIGDVHAERDEHDEARRHWLRVLDFYRDLDVPQAAEIRAKLSRFGHG</sequence>
<dbReference type="Gene3D" id="1.10.10.10">
    <property type="entry name" value="Winged helix-like DNA-binding domain superfamily/Winged helix DNA-binding domain"/>
    <property type="match status" value="1"/>
</dbReference>
<dbReference type="InterPro" id="IPR019734">
    <property type="entry name" value="TPR_rpt"/>
</dbReference>
<dbReference type="InterPro" id="IPR036388">
    <property type="entry name" value="WH-like_DNA-bd_sf"/>
</dbReference>
<dbReference type="InterPro" id="IPR027417">
    <property type="entry name" value="P-loop_NTPase"/>
</dbReference>
<organism evidence="5 6">
    <name type="scientific">Amycolatopsis japonica</name>
    <dbReference type="NCBI Taxonomy" id="208439"/>
    <lineage>
        <taxon>Bacteria</taxon>
        <taxon>Bacillati</taxon>
        <taxon>Actinomycetota</taxon>
        <taxon>Actinomycetes</taxon>
        <taxon>Pseudonocardiales</taxon>
        <taxon>Pseudonocardiaceae</taxon>
        <taxon>Amycolatopsis</taxon>
        <taxon>Amycolatopsis japonica group</taxon>
    </lineage>
</organism>
<dbReference type="GO" id="GO:0003677">
    <property type="term" value="F:DNA binding"/>
    <property type="evidence" value="ECO:0007669"/>
    <property type="project" value="InterPro"/>
</dbReference>
<dbReference type="SMART" id="SM01043">
    <property type="entry name" value="BTAD"/>
    <property type="match status" value="1"/>
</dbReference>
<dbReference type="Proteomes" id="UP000028492">
    <property type="component" value="Chromosome"/>
</dbReference>
<dbReference type="InterPro" id="IPR005158">
    <property type="entry name" value="BTAD"/>
</dbReference>
<dbReference type="HOGENOM" id="CLU_004665_2_0_11"/>
<accession>A0A075V1X4</accession>
<proteinExistence type="predicted"/>
<evidence type="ECO:0000313" key="5">
    <source>
        <dbReference type="EMBL" id="AIG79178.1"/>
    </source>
</evidence>
<dbReference type="InterPro" id="IPR051677">
    <property type="entry name" value="AfsR-DnrI-RedD_regulator"/>
</dbReference>
<dbReference type="CDD" id="cd15831">
    <property type="entry name" value="BTAD"/>
    <property type="match status" value="1"/>
</dbReference>
<evidence type="ECO:0000259" key="4">
    <source>
        <dbReference type="SMART" id="SM01043"/>
    </source>
</evidence>
<name>A0A075V1X4_9PSEU</name>
<dbReference type="PRINTS" id="PR00364">
    <property type="entry name" value="DISEASERSIST"/>
</dbReference>
<protein>
    <submittedName>
        <fullName evidence="5">Regulatory protein afsR</fullName>
    </submittedName>
</protein>
<dbReference type="SUPFAM" id="SSF52540">
    <property type="entry name" value="P-loop containing nucleoside triphosphate hydrolases"/>
    <property type="match status" value="1"/>
</dbReference>
<dbReference type="Pfam" id="PF03704">
    <property type="entry name" value="BTAD"/>
    <property type="match status" value="1"/>
</dbReference>
<dbReference type="GO" id="GO:0043531">
    <property type="term" value="F:ADP binding"/>
    <property type="evidence" value="ECO:0007669"/>
    <property type="project" value="InterPro"/>
</dbReference>
<dbReference type="PANTHER" id="PTHR35807:SF1">
    <property type="entry name" value="TRANSCRIPTIONAL REGULATOR REDD"/>
    <property type="match status" value="1"/>
</dbReference>
<dbReference type="Pfam" id="PF13374">
    <property type="entry name" value="TPR_10"/>
    <property type="match status" value="1"/>
</dbReference>
<dbReference type="Pfam" id="PF13424">
    <property type="entry name" value="TPR_12"/>
    <property type="match status" value="1"/>
</dbReference>
<keyword evidence="3" id="KW-0802">TPR repeat</keyword>
<evidence type="ECO:0000256" key="1">
    <source>
        <dbReference type="ARBA" id="ARBA00023015"/>
    </source>
</evidence>
<dbReference type="Gene3D" id="3.40.50.300">
    <property type="entry name" value="P-loop containing nucleotide triphosphate hydrolases"/>
    <property type="match status" value="1"/>
</dbReference>
<evidence type="ECO:0000313" key="6">
    <source>
        <dbReference type="Proteomes" id="UP000028492"/>
    </source>
</evidence>
<dbReference type="GO" id="GO:0006355">
    <property type="term" value="P:regulation of DNA-templated transcription"/>
    <property type="evidence" value="ECO:0007669"/>
    <property type="project" value="InterPro"/>
</dbReference>
<feature type="domain" description="Bacterial transcriptional activator" evidence="4">
    <location>
        <begin position="95"/>
        <end position="238"/>
    </location>
</feature>
<dbReference type="PROSITE" id="PS50005">
    <property type="entry name" value="TPR"/>
    <property type="match status" value="1"/>
</dbReference>
<dbReference type="InterPro" id="IPR011990">
    <property type="entry name" value="TPR-like_helical_dom_sf"/>
</dbReference>
<keyword evidence="6" id="KW-1185">Reference proteome</keyword>
<feature type="repeat" description="TPR" evidence="3">
    <location>
        <begin position="744"/>
        <end position="777"/>
    </location>
</feature>